<dbReference type="FunFam" id="3.30.565.10:FF:000006">
    <property type="entry name" value="Sensor histidine kinase WalK"/>
    <property type="match status" value="1"/>
</dbReference>
<dbReference type="RefSeq" id="WP_108026360.1">
    <property type="nucleotide sequence ID" value="NZ_QAYC01000005.1"/>
</dbReference>
<dbReference type="SUPFAM" id="SSF55874">
    <property type="entry name" value="ATPase domain of HSP90 chaperone/DNA topoisomerase II/histidine kinase"/>
    <property type="match status" value="1"/>
</dbReference>
<dbReference type="PROSITE" id="PS50110">
    <property type="entry name" value="RESPONSE_REGULATORY"/>
    <property type="match status" value="1"/>
</dbReference>
<evidence type="ECO:0000256" key="8">
    <source>
        <dbReference type="SAM" id="Phobius"/>
    </source>
</evidence>
<feature type="domain" description="Response regulatory" evidence="10">
    <location>
        <begin position="624"/>
        <end position="739"/>
    </location>
</feature>
<dbReference type="PROSITE" id="PS50109">
    <property type="entry name" value="HIS_KIN"/>
    <property type="match status" value="1"/>
</dbReference>
<dbReference type="PANTHER" id="PTHR43047:SF64">
    <property type="entry name" value="HISTIDINE KINASE CONTAINING CHEY-HOMOLOGOUS RECEIVER DOMAIN AND PAS DOMAIN-RELATED"/>
    <property type="match status" value="1"/>
</dbReference>
<feature type="region of interest" description="Disordered" evidence="7">
    <location>
        <begin position="743"/>
        <end position="776"/>
    </location>
</feature>
<dbReference type="InterPro" id="IPR036097">
    <property type="entry name" value="HisK_dim/P_sf"/>
</dbReference>
<dbReference type="SMART" id="SM00448">
    <property type="entry name" value="REC"/>
    <property type="match status" value="1"/>
</dbReference>
<feature type="transmembrane region" description="Helical" evidence="8">
    <location>
        <begin position="36"/>
        <end position="55"/>
    </location>
</feature>
<evidence type="ECO:0000256" key="6">
    <source>
        <dbReference type="PROSITE-ProRule" id="PRU00169"/>
    </source>
</evidence>
<keyword evidence="13" id="KW-1185">Reference proteome</keyword>
<evidence type="ECO:0000256" key="3">
    <source>
        <dbReference type="ARBA" id="ARBA00022553"/>
    </source>
</evidence>
<feature type="modified residue" description="4-aspartylphosphate" evidence="6">
    <location>
        <position position="673"/>
    </location>
</feature>
<evidence type="ECO:0000259" key="11">
    <source>
        <dbReference type="PROSITE" id="PS50112"/>
    </source>
</evidence>
<dbReference type="InterPro" id="IPR035965">
    <property type="entry name" value="PAS-like_dom_sf"/>
</dbReference>
<comment type="caution">
    <text evidence="12">The sequence shown here is derived from an EMBL/GenBank/DDBJ whole genome shotgun (WGS) entry which is preliminary data.</text>
</comment>
<evidence type="ECO:0000256" key="1">
    <source>
        <dbReference type="ARBA" id="ARBA00000085"/>
    </source>
</evidence>
<dbReference type="AlphaFoldDB" id="A0A8E3AQX7"/>
<dbReference type="OrthoDB" id="9801651at2"/>
<dbReference type="SMART" id="SM00388">
    <property type="entry name" value="HisKA"/>
    <property type="match status" value="1"/>
</dbReference>
<evidence type="ECO:0000259" key="10">
    <source>
        <dbReference type="PROSITE" id="PS50110"/>
    </source>
</evidence>
<dbReference type="Pfam" id="PF13426">
    <property type="entry name" value="PAS_9"/>
    <property type="match status" value="1"/>
</dbReference>
<dbReference type="Pfam" id="PF00512">
    <property type="entry name" value="HisKA"/>
    <property type="match status" value="1"/>
</dbReference>
<dbReference type="SMART" id="SM00091">
    <property type="entry name" value="PAS"/>
    <property type="match status" value="1"/>
</dbReference>
<dbReference type="SUPFAM" id="SSF55785">
    <property type="entry name" value="PYP-like sensor domain (PAS domain)"/>
    <property type="match status" value="1"/>
</dbReference>
<keyword evidence="4" id="KW-0808">Transferase</keyword>
<keyword evidence="8" id="KW-0812">Transmembrane</keyword>
<gene>
    <name evidence="12" type="ORF">C8N38_105221</name>
</gene>
<dbReference type="Pfam" id="PF02518">
    <property type="entry name" value="HATPase_c"/>
    <property type="match status" value="1"/>
</dbReference>
<dbReference type="SUPFAM" id="SSF47384">
    <property type="entry name" value="Homodimeric domain of signal transducing histidine kinase"/>
    <property type="match status" value="1"/>
</dbReference>
<evidence type="ECO:0000256" key="4">
    <source>
        <dbReference type="ARBA" id="ARBA00022679"/>
    </source>
</evidence>
<dbReference type="Pfam" id="PF00072">
    <property type="entry name" value="Response_reg"/>
    <property type="match status" value="1"/>
</dbReference>
<dbReference type="InterPro" id="IPR036890">
    <property type="entry name" value="HATPase_C_sf"/>
</dbReference>
<proteinExistence type="predicted"/>
<dbReference type="InterPro" id="IPR004358">
    <property type="entry name" value="Sig_transdc_His_kin-like_C"/>
</dbReference>
<organism evidence="12 13">
    <name type="scientific">Rhodovulum kholense</name>
    <dbReference type="NCBI Taxonomy" id="453584"/>
    <lineage>
        <taxon>Bacteria</taxon>
        <taxon>Pseudomonadati</taxon>
        <taxon>Pseudomonadota</taxon>
        <taxon>Alphaproteobacteria</taxon>
        <taxon>Rhodobacterales</taxon>
        <taxon>Paracoccaceae</taxon>
        <taxon>Rhodovulum</taxon>
    </lineage>
</organism>
<dbReference type="SMART" id="SM00387">
    <property type="entry name" value="HATPase_c"/>
    <property type="match status" value="1"/>
</dbReference>
<dbReference type="Gene3D" id="3.30.565.10">
    <property type="entry name" value="Histidine kinase-like ATPase, C-terminal domain"/>
    <property type="match status" value="1"/>
</dbReference>
<comment type="catalytic activity">
    <reaction evidence="1">
        <text>ATP + protein L-histidine = ADP + protein N-phospho-L-histidine.</text>
        <dbReference type="EC" id="2.7.13.3"/>
    </reaction>
</comment>
<dbReference type="CDD" id="cd00130">
    <property type="entry name" value="PAS"/>
    <property type="match status" value="1"/>
</dbReference>
<feature type="transmembrane region" description="Helical" evidence="8">
    <location>
        <begin position="204"/>
        <end position="223"/>
    </location>
</feature>
<protein>
    <recommendedName>
        <fullName evidence="2">histidine kinase</fullName>
        <ecNumber evidence="2">2.7.13.3</ecNumber>
    </recommendedName>
</protein>
<evidence type="ECO:0000256" key="5">
    <source>
        <dbReference type="ARBA" id="ARBA00022777"/>
    </source>
</evidence>
<dbReference type="CDD" id="cd17546">
    <property type="entry name" value="REC_hyHK_CKI1_RcsC-like"/>
    <property type="match status" value="1"/>
</dbReference>
<dbReference type="PANTHER" id="PTHR43047">
    <property type="entry name" value="TWO-COMPONENT HISTIDINE PROTEIN KINASE"/>
    <property type="match status" value="1"/>
</dbReference>
<dbReference type="InterPro" id="IPR011006">
    <property type="entry name" value="CheY-like_superfamily"/>
</dbReference>
<dbReference type="SUPFAM" id="SSF52172">
    <property type="entry name" value="CheY-like"/>
    <property type="match status" value="1"/>
</dbReference>
<dbReference type="PRINTS" id="PR00344">
    <property type="entry name" value="BCTRLSENSOR"/>
</dbReference>
<keyword evidence="3 6" id="KW-0597">Phosphoprotein</keyword>
<keyword evidence="8" id="KW-1133">Transmembrane helix</keyword>
<dbReference type="GO" id="GO:0000155">
    <property type="term" value="F:phosphorelay sensor kinase activity"/>
    <property type="evidence" value="ECO:0007669"/>
    <property type="project" value="InterPro"/>
</dbReference>
<evidence type="ECO:0000256" key="2">
    <source>
        <dbReference type="ARBA" id="ARBA00012438"/>
    </source>
</evidence>
<dbReference type="InterPro" id="IPR003594">
    <property type="entry name" value="HATPase_dom"/>
</dbReference>
<dbReference type="Gene3D" id="3.40.50.2300">
    <property type="match status" value="1"/>
</dbReference>
<evidence type="ECO:0000313" key="13">
    <source>
        <dbReference type="Proteomes" id="UP000244037"/>
    </source>
</evidence>
<dbReference type="Gene3D" id="1.10.287.130">
    <property type="match status" value="1"/>
</dbReference>
<reference evidence="12 13" key="1">
    <citation type="submission" date="2018-04" db="EMBL/GenBank/DDBJ databases">
        <title>Genomic Encyclopedia of Archaeal and Bacterial Type Strains, Phase II (KMG-II): from individual species to whole genera.</title>
        <authorList>
            <person name="Goeker M."/>
        </authorList>
    </citation>
    <scope>NUCLEOTIDE SEQUENCE [LARGE SCALE GENOMIC DNA]</scope>
    <source>
        <strain evidence="12 13">DSM 19783</strain>
    </source>
</reference>
<name>A0A8E3AQX7_9RHOB</name>
<dbReference type="EMBL" id="QAYC01000005">
    <property type="protein sequence ID" value="PTW50262.1"/>
    <property type="molecule type" value="Genomic_DNA"/>
</dbReference>
<dbReference type="Gene3D" id="3.30.450.20">
    <property type="entry name" value="PAS domain"/>
    <property type="match status" value="1"/>
</dbReference>
<dbReference type="CDD" id="cd16922">
    <property type="entry name" value="HATPase_EvgS-ArcB-TorS-like"/>
    <property type="match status" value="1"/>
</dbReference>
<dbReference type="InterPro" id="IPR003661">
    <property type="entry name" value="HisK_dim/P_dom"/>
</dbReference>
<evidence type="ECO:0000313" key="12">
    <source>
        <dbReference type="EMBL" id="PTW50262.1"/>
    </source>
</evidence>
<keyword evidence="8" id="KW-0472">Membrane</keyword>
<feature type="domain" description="Histidine kinase" evidence="9">
    <location>
        <begin position="386"/>
        <end position="602"/>
    </location>
</feature>
<dbReference type="InterPro" id="IPR001789">
    <property type="entry name" value="Sig_transdc_resp-reg_receiver"/>
</dbReference>
<dbReference type="PROSITE" id="PS50112">
    <property type="entry name" value="PAS"/>
    <property type="match status" value="1"/>
</dbReference>
<dbReference type="InterPro" id="IPR005467">
    <property type="entry name" value="His_kinase_dom"/>
</dbReference>
<evidence type="ECO:0000256" key="7">
    <source>
        <dbReference type="SAM" id="MobiDB-lite"/>
    </source>
</evidence>
<dbReference type="CDD" id="cd00082">
    <property type="entry name" value="HisKA"/>
    <property type="match status" value="1"/>
</dbReference>
<dbReference type="NCBIfam" id="TIGR00229">
    <property type="entry name" value="sensory_box"/>
    <property type="match status" value="1"/>
</dbReference>
<evidence type="ECO:0000259" key="9">
    <source>
        <dbReference type="PROSITE" id="PS50109"/>
    </source>
</evidence>
<accession>A0A8E3AQX7</accession>
<keyword evidence="5 12" id="KW-0418">Kinase</keyword>
<dbReference type="InterPro" id="IPR000014">
    <property type="entry name" value="PAS"/>
</dbReference>
<dbReference type="EC" id="2.7.13.3" evidence="2"/>
<dbReference type="Proteomes" id="UP000244037">
    <property type="component" value="Unassembled WGS sequence"/>
</dbReference>
<sequence>MSAAPLPVRTALGFAARLMARLRARALRSGSGRIEIAAAAVSMAVLMGLMGTMTLEIRDREDRLHDLTSGAAQTALARLETEHSALQNVLFLARQDMVPPERIRHHIAAYLRQADLVTRTAPYSDLLRDFGLGEQIRHIDRATRHMARMAAADDAGLRSRLPGLIDELDAIRTDVHDLSSQGADLLMQIHLRAHDLIDRLESSLALIALALISLLLAGIGALLRLARQMRTRSALLQASSSRLNAVVMTALDAVIVTDEDGRVLEFNAAAEQTFGYARDEVIGRSATDLLIPPDMHDAHKATRAYYREAHRRGEVQSGRFEMTLQRKTGERFDAELSVTHGASEDGPISVSFLRDISDRKAAEAELTAARDRALAGEKAKSRLVAVMSHEMRTPLNGLLGTMDLMQRTPLDAEQRQYLEVMACSGEILLHHVEDALEASSRDAGRSEVRNGAFDLPAKLRHVVAIHQSLARLRDTRLVLDIAPGLEEVRGDALRLRQILINLISNAVKFTRDGTVTISAARAADGRVEIRVADTGIGIAPEDLPHIFDEFFTVDATYGREAGGTGLGLAIVARHVGLLGGEIAVDSRPGRGSVFTLRLDLPETRAEIALPPAPAAASGPARPLDVLVVEDNRVNRFVARRLLEGLGHRVTEAGDGIDGVAAATARHYDVILMDISMPRLDGVEAARRIRAAGGPQTRIVAMTAHTLPADLARFRAAGMEEVALKPVSRKRLAELLGDTFPETAETIAPDGSRPAGPCPNALDKTGSEAPPLLRAAG</sequence>
<feature type="domain" description="PAS" evidence="11">
    <location>
        <begin position="239"/>
        <end position="313"/>
    </location>
</feature>